<dbReference type="KEGG" id="fcy:FRACYDRAFT_240301"/>
<feature type="transmembrane region" description="Helical" evidence="2">
    <location>
        <begin position="179"/>
        <end position="198"/>
    </location>
</feature>
<keyword evidence="2" id="KW-1133">Transmembrane helix</keyword>
<dbReference type="InParanoid" id="A0A1E7FBR3"/>
<dbReference type="AlphaFoldDB" id="A0A1E7FBR3"/>
<keyword evidence="2" id="KW-0812">Transmembrane</keyword>
<dbReference type="PANTHER" id="PTHR28112">
    <property type="entry name" value="SRP-INDEPENDENT TARGETING PROTEIN 3"/>
    <property type="match status" value="1"/>
</dbReference>
<dbReference type="PANTHER" id="PTHR28112:SF1">
    <property type="entry name" value="SRP-INDEPENDENT TARGETING PROTEIN 3"/>
    <property type="match status" value="1"/>
</dbReference>
<feature type="chain" id="PRO_5009192916" evidence="3">
    <location>
        <begin position="27"/>
        <end position="408"/>
    </location>
</feature>
<accession>A0A1E7FBR3</accession>
<feature type="compositionally biased region" description="Acidic residues" evidence="1">
    <location>
        <begin position="343"/>
        <end position="408"/>
    </location>
</feature>
<gene>
    <name evidence="4" type="ORF">FRACYDRAFT_240301</name>
</gene>
<sequence length="408" mass="46513">MPISHSTNSQMAFLLIFALSSMVAIAPSSMMMVVDASSKFSTTPAFHKKIELKQRRNSRNALSTRSLEQRKAFLLNYRGGGDEDEKSDEDEVEVEVEEDDSEDSEYDEESEEDEDYYSDEEEEEEDDKIIASVMKKSKSSETKFVDPYFISPSMQIYTTFGTILVSRKIDMFSPKVVKVIRVSFILLLVVQQAFIFYVRIMAKRRNDTTPVETKNPLANMVESQLESAGGGNDMVKNLASSFLKKESTVRDYDIRQTTVMQGSILFNMVMMWFLHFKMQQVQPLFVSIVNGFMQLAYNPLFQVYIMGRNLERPFKSPEVFKPPTADSAEEETKEEEKTPETTVTEDNDDDDDEVTAVADGDDDDDDETDEDEDSSDEEMDDDQSEEDIEDSDEDDGDSDSDDESEVTK</sequence>
<proteinExistence type="predicted"/>
<dbReference type="GO" id="GO:0005739">
    <property type="term" value="C:mitochondrion"/>
    <property type="evidence" value="ECO:0007669"/>
    <property type="project" value="TreeGrafter"/>
</dbReference>
<feature type="compositionally biased region" description="Acidic residues" evidence="1">
    <location>
        <begin position="82"/>
        <end position="127"/>
    </location>
</feature>
<dbReference type="EMBL" id="KV784359">
    <property type="protein sequence ID" value="OEU15608.1"/>
    <property type="molecule type" value="Genomic_DNA"/>
</dbReference>
<feature type="transmembrane region" description="Helical" evidence="2">
    <location>
        <begin position="284"/>
        <end position="305"/>
    </location>
</feature>
<reference evidence="4 5" key="1">
    <citation type="submission" date="2016-09" db="EMBL/GenBank/DDBJ databases">
        <title>Extensive genetic diversity and differential bi-allelic expression allows diatom success in the polar Southern Ocean.</title>
        <authorList>
            <consortium name="DOE Joint Genome Institute"/>
            <person name="Mock T."/>
            <person name="Otillar R.P."/>
            <person name="Strauss J."/>
            <person name="Dupont C."/>
            <person name="Frickenhaus S."/>
            <person name="Maumus F."/>
            <person name="Mcmullan M."/>
            <person name="Sanges R."/>
            <person name="Schmutz J."/>
            <person name="Toseland A."/>
            <person name="Valas R."/>
            <person name="Veluchamy A."/>
            <person name="Ward B.J."/>
            <person name="Allen A."/>
            <person name="Barry K."/>
            <person name="Falciatore A."/>
            <person name="Ferrante M."/>
            <person name="Fortunato A.E."/>
            <person name="Gloeckner G."/>
            <person name="Gruber A."/>
            <person name="Hipkin R."/>
            <person name="Janech M."/>
            <person name="Kroth P."/>
            <person name="Leese F."/>
            <person name="Lindquist E."/>
            <person name="Lyon B.R."/>
            <person name="Martin J."/>
            <person name="Mayer C."/>
            <person name="Parker M."/>
            <person name="Quesneville H."/>
            <person name="Raymond J."/>
            <person name="Uhlig C."/>
            <person name="Valentin K.U."/>
            <person name="Worden A.Z."/>
            <person name="Armbrust E.V."/>
            <person name="Bowler C."/>
            <person name="Green B."/>
            <person name="Moulton V."/>
            <person name="Van Oosterhout C."/>
            <person name="Grigoriev I."/>
        </authorList>
    </citation>
    <scope>NUCLEOTIDE SEQUENCE [LARGE SCALE GENOMIC DNA]</scope>
    <source>
        <strain evidence="4 5">CCMP1102</strain>
    </source>
</reference>
<evidence type="ECO:0000313" key="4">
    <source>
        <dbReference type="EMBL" id="OEU15608.1"/>
    </source>
</evidence>
<dbReference type="GO" id="GO:0045047">
    <property type="term" value="P:protein targeting to ER"/>
    <property type="evidence" value="ECO:0007669"/>
    <property type="project" value="InterPro"/>
</dbReference>
<dbReference type="Proteomes" id="UP000095751">
    <property type="component" value="Unassembled WGS sequence"/>
</dbReference>
<protein>
    <submittedName>
        <fullName evidence="4">Uncharacterized protein</fullName>
    </submittedName>
</protein>
<keyword evidence="3" id="KW-0732">Signal</keyword>
<keyword evidence="5" id="KW-1185">Reference proteome</keyword>
<feature type="signal peptide" evidence="3">
    <location>
        <begin position="1"/>
        <end position="26"/>
    </location>
</feature>
<evidence type="ECO:0000256" key="1">
    <source>
        <dbReference type="SAM" id="MobiDB-lite"/>
    </source>
</evidence>
<organism evidence="4 5">
    <name type="scientific">Fragilariopsis cylindrus CCMP1102</name>
    <dbReference type="NCBI Taxonomy" id="635003"/>
    <lineage>
        <taxon>Eukaryota</taxon>
        <taxon>Sar</taxon>
        <taxon>Stramenopiles</taxon>
        <taxon>Ochrophyta</taxon>
        <taxon>Bacillariophyta</taxon>
        <taxon>Bacillariophyceae</taxon>
        <taxon>Bacillariophycidae</taxon>
        <taxon>Bacillariales</taxon>
        <taxon>Bacillariaceae</taxon>
        <taxon>Fragilariopsis</taxon>
    </lineage>
</organism>
<evidence type="ECO:0000256" key="3">
    <source>
        <dbReference type="SAM" id="SignalP"/>
    </source>
</evidence>
<dbReference type="GO" id="GO:0005783">
    <property type="term" value="C:endoplasmic reticulum"/>
    <property type="evidence" value="ECO:0007669"/>
    <property type="project" value="InterPro"/>
</dbReference>
<feature type="region of interest" description="Disordered" evidence="1">
    <location>
        <begin position="78"/>
        <end position="127"/>
    </location>
</feature>
<name>A0A1E7FBR3_9STRA</name>
<feature type="transmembrane region" description="Helical" evidence="2">
    <location>
        <begin position="259"/>
        <end position="278"/>
    </location>
</feature>
<evidence type="ECO:0000256" key="2">
    <source>
        <dbReference type="SAM" id="Phobius"/>
    </source>
</evidence>
<dbReference type="OrthoDB" id="18139at2759"/>
<feature type="region of interest" description="Disordered" evidence="1">
    <location>
        <begin position="314"/>
        <end position="408"/>
    </location>
</feature>
<keyword evidence="2" id="KW-0472">Membrane</keyword>
<dbReference type="Pfam" id="PF10032">
    <property type="entry name" value="Pho88"/>
    <property type="match status" value="1"/>
</dbReference>
<dbReference type="InterPro" id="IPR012098">
    <property type="entry name" value="SND3_fun"/>
</dbReference>
<evidence type="ECO:0000313" key="5">
    <source>
        <dbReference type="Proteomes" id="UP000095751"/>
    </source>
</evidence>